<dbReference type="InterPro" id="IPR018201">
    <property type="entry name" value="Ketoacyl_synth_AS"/>
</dbReference>
<dbReference type="SMART" id="SM01294">
    <property type="entry name" value="PKS_PP_betabranch"/>
    <property type="match status" value="1"/>
</dbReference>
<dbReference type="EMBL" id="MVFC01000087">
    <property type="protein sequence ID" value="OON69868.1"/>
    <property type="molecule type" value="Genomic_DNA"/>
</dbReference>
<keyword evidence="1" id="KW-0596">Phosphopantetheine</keyword>
<comment type="caution">
    <text evidence="8">The sequence shown here is derived from an EMBL/GenBank/DDBJ whole genome shotgun (WGS) entry which is preliminary data.</text>
</comment>
<dbReference type="InterPro" id="IPR009081">
    <property type="entry name" value="PP-bd_ACP"/>
</dbReference>
<evidence type="ECO:0000313" key="8">
    <source>
        <dbReference type="EMBL" id="OON69868.1"/>
    </source>
</evidence>
<evidence type="ECO:0000256" key="5">
    <source>
        <dbReference type="SAM" id="MobiDB-lite"/>
    </source>
</evidence>
<name>A0A1V3ZYP5_9ACTN</name>
<dbReference type="InterPro" id="IPR006162">
    <property type="entry name" value="Ppantetheine_attach_site"/>
</dbReference>
<evidence type="ECO:0000256" key="2">
    <source>
        <dbReference type="ARBA" id="ARBA00022553"/>
    </source>
</evidence>
<dbReference type="PANTHER" id="PTHR43775">
    <property type="entry name" value="FATTY ACID SYNTHASE"/>
    <property type="match status" value="1"/>
</dbReference>
<dbReference type="GO" id="GO:0004315">
    <property type="term" value="F:3-oxoacyl-[acyl-carrier-protein] synthase activity"/>
    <property type="evidence" value="ECO:0007669"/>
    <property type="project" value="InterPro"/>
</dbReference>
<dbReference type="InterPro" id="IPR020806">
    <property type="entry name" value="PKS_PP-bd"/>
</dbReference>
<dbReference type="SMART" id="SM00822">
    <property type="entry name" value="PKS_KR"/>
    <property type="match status" value="1"/>
</dbReference>
<dbReference type="Pfam" id="PF08659">
    <property type="entry name" value="KR"/>
    <property type="match status" value="1"/>
</dbReference>
<dbReference type="CDD" id="cd08952">
    <property type="entry name" value="KR_1_SDR_x"/>
    <property type="match status" value="1"/>
</dbReference>
<dbReference type="InterPro" id="IPR036736">
    <property type="entry name" value="ACP-like_sf"/>
</dbReference>
<evidence type="ECO:0000313" key="9">
    <source>
        <dbReference type="Proteomes" id="UP000190539"/>
    </source>
</evidence>
<dbReference type="InterPro" id="IPR013968">
    <property type="entry name" value="PKS_KR"/>
</dbReference>
<proteinExistence type="predicted"/>
<dbReference type="SMART" id="SM00823">
    <property type="entry name" value="PKS_PP"/>
    <property type="match status" value="1"/>
</dbReference>
<dbReference type="Gene3D" id="3.40.50.720">
    <property type="entry name" value="NAD(P)-binding Rossmann-like Domain"/>
    <property type="match status" value="1"/>
</dbReference>
<keyword evidence="4" id="KW-0511">Multifunctional enzyme</keyword>
<dbReference type="InterPro" id="IPR014030">
    <property type="entry name" value="Ketoacyl_synth_N"/>
</dbReference>
<dbReference type="Proteomes" id="UP000190539">
    <property type="component" value="Unassembled WGS sequence"/>
</dbReference>
<evidence type="ECO:0000259" key="6">
    <source>
        <dbReference type="PROSITE" id="PS50075"/>
    </source>
</evidence>
<dbReference type="Gene3D" id="1.10.1200.10">
    <property type="entry name" value="ACP-like"/>
    <property type="match status" value="1"/>
</dbReference>
<dbReference type="SMART" id="SM00825">
    <property type="entry name" value="PKS_KS"/>
    <property type="match status" value="1"/>
</dbReference>
<keyword evidence="3" id="KW-0808">Transferase</keyword>
<dbReference type="AlphaFoldDB" id="A0A1V3ZYP5"/>
<sequence>MAGLAGVLSFLALDDHADINSDDGSGLPRGLTATVALIRFLTESEASAPLWCATRGAVSTGRFEEPRNVGQAQFWGLGRAVALELPETWGGLVDLPEALDERAITRLLTVLADARGEDQLALRASGVFARRLARNPSSPNASDATYDATEWTAPSGTTLITGGTGGLGGHAARWLARAGAEHLLLVSRRGPGAPQAEALQDELTALGAEVTVAACDVSNRAAVEHLLSTIPQDRPLRGVVHTAGVGQLTPLLETGTDEFADVLAAKTAGAAHLDVLLGERRLDLFVLFSSISGVWGSGGQAAYGAANAYLDALAQRRRARGLAATSVAWGPWADGGMADGDASEHMRRRGLPALRPDLAIAALEQAVRLGEACVTVADVQWDVFLPAFVSARPSPLLSSLSEAPTVLDGSGSPGRSGASRREEEANTDESGQRQRLASMTAEERRSWFLAAVTTEVAAVLGHSASDAIEADRAFKDLGFDSLTAVELRNHLAGGLGLTLPSTLVFDYPTSEQLAAHLASLFADEVGTDAPPAPTTRSEGSADEPLAIIGMSCRFPGGVRDPEGLWDLVRSGRDAVSDFPTDRGWDLAALLDSAPDASGSSFATAGGFLYDAAEFDAEFFGISPREALAMDPQQRLLLETSWEAFERAGIDLESVRGTSTGVFVGGNGQDYVSLLKDNSQGTEGYLLTGNTTSVASGRVAYSFGLEGPAVTIDTACSSSLVALHMAAQALRNGECTMALAGGVTVMSTPTTFVEFSRQRGLAADGRCKAFSADADGTGWG</sequence>
<dbReference type="PANTHER" id="PTHR43775:SF51">
    <property type="entry name" value="INACTIVE PHENOLPHTHIOCEROL SYNTHESIS POLYKETIDE SYNTHASE TYPE I PKS1-RELATED"/>
    <property type="match status" value="1"/>
</dbReference>
<dbReference type="InterPro" id="IPR036291">
    <property type="entry name" value="NAD(P)-bd_dom_sf"/>
</dbReference>
<feature type="region of interest" description="Disordered" evidence="5">
    <location>
        <begin position="400"/>
        <end position="437"/>
    </location>
</feature>
<dbReference type="GO" id="GO:0031177">
    <property type="term" value="F:phosphopantetheine binding"/>
    <property type="evidence" value="ECO:0007669"/>
    <property type="project" value="InterPro"/>
</dbReference>
<feature type="domain" description="Carrier" evidence="6">
    <location>
        <begin position="446"/>
        <end position="521"/>
    </location>
</feature>
<dbReference type="Pfam" id="PF00550">
    <property type="entry name" value="PP-binding"/>
    <property type="match status" value="1"/>
</dbReference>
<dbReference type="CDD" id="cd00833">
    <property type="entry name" value="PKS"/>
    <property type="match status" value="1"/>
</dbReference>
<gene>
    <name evidence="8" type="ORF">B1H18_34700</name>
</gene>
<dbReference type="SUPFAM" id="SSF47336">
    <property type="entry name" value="ACP-like"/>
    <property type="match status" value="1"/>
</dbReference>
<organism evidence="8 9">
    <name type="scientific">Streptomyces tsukubensis</name>
    <dbReference type="NCBI Taxonomy" id="83656"/>
    <lineage>
        <taxon>Bacteria</taxon>
        <taxon>Bacillati</taxon>
        <taxon>Actinomycetota</taxon>
        <taxon>Actinomycetes</taxon>
        <taxon>Kitasatosporales</taxon>
        <taxon>Streptomycetaceae</taxon>
        <taxon>Streptomyces</taxon>
    </lineage>
</organism>
<evidence type="ECO:0000256" key="3">
    <source>
        <dbReference type="ARBA" id="ARBA00022679"/>
    </source>
</evidence>
<feature type="domain" description="Ketosynthase family 3 (KS3)" evidence="7">
    <location>
        <begin position="542"/>
        <end position="779"/>
    </location>
</feature>
<dbReference type="InterPro" id="IPR050091">
    <property type="entry name" value="PKS_NRPS_Biosynth_Enz"/>
</dbReference>
<dbReference type="PROSITE" id="PS00606">
    <property type="entry name" value="KS3_1"/>
    <property type="match status" value="1"/>
</dbReference>
<dbReference type="PROSITE" id="PS00012">
    <property type="entry name" value="PHOSPHOPANTETHEINE"/>
    <property type="match status" value="1"/>
</dbReference>
<dbReference type="GO" id="GO:0004312">
    <property type="term" value="F:fatty acid synthase activity"/>
    <property type="evidence" value="ECO:0007669"/>
    <property type="project" value="TreeGrafter"/>
</dbReference>
<feature type="non-terminal residue" evidence="8">
    <location>
        <position position="779"/>
    </location>
</feature>
<dbReference type="Pfam" id="PF00109">
    <property type="entry name" value="ketoacyl-synt"/>
    <property type="match status" value="1"/>
</dbReference>
<dbReference type="GO" id="GO:0017000">
    <property type="term" value="P:antibiotic biosynthetic process"/>
    <property type="evidence" value="ECO:0007669"/>
    <property type="project" value="UniProtKB-ARBA"/>
</dbReference>
<dbReference type="STRING" id="83656.B1H18_34700"/>
<keyword evidence="9" id="KW-1185">Reference proteome</keyword>
<dbReference type="PROSITE" id="PS50075">
    <property type="entry name" value="CARRIER"/>
    <property type="match status" value="1"/>
</dbReference>
<evidence type="ECO:0000256" key="1">
    <source>
        <dbReference type="ARBA" id="ARBA00022450"/>
    </source>
</evidence>
<reference evidence="8 9" key="1">
    <citation type="submission" date="2017-02" db="EMBL/GenBank/DDBJ databases">
        <title>Draft Genome Sequence of Streptomyces tsukubaensis F601, a Producer of the immunosuppressant tacrolimus FK506.</title>
        <authorList>
            <person name="Zong G."/>
            <person name="Zhong C."/>
            <person name="Fu J."/>
            <person name="Qin R."/>
            <person name="Cao G."/>
        </authorList>
    </citation>
    <scope>NUCLEOTIDE SEQUENCE [LARGE SCALE GENOMIC DNA]</scope>
    <source>
        <strain evidence="8 9">F601</strain>
    </source>
</reference>
<protein>
    <submittedName>
        <fullName evidence="8">Polyketide synthase</fullName>
    </submittedName>
</protein>
<keyword evidence="2" id="KW-0597">Phosphoprotein</keyword>
<dbReference type="InterPro" id="IPR057326">
    <property type="entry name" value="KR_dom"/>
</dbReference>
<dbReference type="InterPro" id="IPR016039">
    <property type="entry name" value="Thiolase-like"/>
</dbReference>
<evidence type="ECO:0000256" key="4">
    <source>
        <dbReference type="ARBA" id="ARBA00023268"/>
    </source>
</evidence>
<dbReference type="InterPro" id="IPR020841">
    <property type="entry name" value="PKS_Beta-ketoAc_synthase_dom"/>
</dbReference>
<dbReference type="Gene3D" id="3.40.47.10">
    <property type="match status" value="1"/>
</dbReference>
<dbReference type="FunFam" id="1.10.1200.10:FF:000007">
    <property type="entry name" value="Probable polyketide synthase pks17"/>
    <property type="match status" value="1"/>
</dbReference>
<dbReference type="SUPFAM" id="SSF53901">
    <property type="entry name" value="Thiolase-like"/>
    <property type="match status" value="1"/>
</dbReference>
<accession>A0A1V3ZYP5</accession>
<evidence type="ECO:0000259" key="7">
    <source>
        <dbReference type="PROSITE" id="PS52004"/>
    </source>
</evidence>
<dbReference type="SUPFAM" id="SSF51735">
    <property type="entry name" value="NAD(P)-binding Rossmann-fold domains"/>
    <property type="match status" value="2"/>
</dbReference>
<dbReference type="PROSITE" id="PS52004">
    <property type="entry name" value="KS3_2"/>
    <property type="match status" value="1"/>
</dbReference>
<dbReference type="GO" id="GO:0006633">
    <property type="term" value="P:fatty acid biosynthetic process"/>
    <property type="evidence" value="ECO:0007669"/>
    <property type="project" value="InterPro"/>
</dbReference>